<protein>
    <submittedName>
        <fullName evidence="3">Uncharacterized protein</fullName>
    </submittedName>
</protein>
<keyword evidence="2" id="KW-0560">Oxidoreductase</keyword>
<dbReference type="AlphaFoldDB" id="A0A9W8TQF7"/>
<organism evidence="3 4">
    <name type="scientific">Xylaria arbuscula</name>
    <dbReference type="NCBI Taxonomy" id="114810"/>
    <lineage>
        <taxon>Eukaryota</taxon>
        <taxon>Fungi</taxon>
        <taxon>Dikarya</taxon>
        <taxon>Ascomycota</taxon>
        <taxon>Pezizomycotina</taxon>
        <taxon>Sordariomycetes</taxon>
        <taxon>Xylariomycetidae</taxon>
        <taxon>Xylariales</taxon>
        <taxon>Xylariaceae</taxon>
        <taxon>Xylaria</taxon>
    </lineage>
</organism>
<dbReference type="EMBL" id="JANPWZ010000035">
    <property type="protein sequence ID" value="KAJ3580027.1"/>
    <property type="molecule type" value="Genomic_DNA"/>
</dbReference>
<keyword evidence="4" id="KW-1185">Reference proteome</keyword>
<dbReference type="Gene3D" id="3.40.50.720">
    <property type="entry name" value="NAD(P)-binding Rossmann-like Domain"/>
    <property type="match status" value="1"/>
</dbReference>
<dbReference type="VEuPathDB" id="FungiDB:F4678DRAFT_471318"/>
<comment type="caution">
    <text evidence="3">The sequence shown here is derived from an EMBL/GenBank/DDBJ whole genome shotgun (WGS) entry which is preliminary data.</text>
</comment>
<gene>
    <name evidence="3" type="ORF">NPX13_g535</name>
</gene>
<dbReference type="GO" id="GO:0016491">
    <property type="term" value="F:oxidoreductase activity"/>
    <property type="evidence" value="ECO:0007669"/>
    <property type="project" value="UniProtKB-KW"/>
</dbReference>
<dbReference type="InterPro" id="IPR036291">
    <property type="entry name" value="NAD(P)-bd_dom_sf"/>
</dbReference>
<proteinExistence type="inferred from homology"/>
<dbReference type="Proteomes" id="UP001148614">
    <property type="component" value="Unassembled WGS sequence"/>
</dbReference>
<evidence type="ECO:0000256" key="2">
    <source>
        <dbReference type="ARBA" id="ARBA00023002"/>
    </source>
</evidence>
<dbReference type="PANTHER" id="PTHR24320:SF154">
    <property type="entry name" value="OXIDOREDUCTASE, SHORT-CHAIN DEHYDROGENASE_REDUCTASE FAMILY (AFU_ORTHOLOGUE AFUA_2G04560)"/>
    <property type="match status" value="1"/>
</dbReference>
<reference evidence="3" key="1">
    <citation type="submission" date="2022-07" db="EMBL/GenBank/DDBJ databases">
        <title>Genome Sequence of Xylaria arbuscula.</title>
        <authorList>
            <person name="Buettner E."/>
        </authorList>
    </citation>
    <scope>NUCLEOTIDE SEQUENCE</scope>
    <source>
        <strain evidence="3">VT107</strain>
    </source>
</reference>
<name>A0A9W8TQF7_9PEZI</name>
<dbReference type="SUPFAM" id="SSF51735">
    <property type="entry name" value="NAD(P)-binding Rossmann-fold domains"/>
    <property type="match status" value="1"/>
</dbReference>
<evidence type="ECO:0000256" key="1">
    <source>
        <dbReference type="ARBA" id="ARBA00006484"/>
    </source>
</evidence>
<evidence type="ECO:0000313" key="4">
    <source>
        <dbReference type="Proteomes" id="UP001148614"/>
    </source>
</evidence>
<dbReference type="PANTHER" id="PTHR24320">
    <property type="entry name" value="RETINOL DEHYDROGENASE"/>
    <property type="match status" value="1"/>
</dbReference>
<accession>A0A9W8TQF7</accession>
<sequence length="150" mass="16408">MDKTAKIAGSVTSTGFRGAPSVFGGMMHYGQSKLAAVLYAQELARRHPDIVSISVAPGIVSTELVSKQNAFHRTTIWLPAKITQGRLFLPQEAPASKLWCAVGPTSEIKQGAFYEHVGVLSKITTKYTMDEDLATKLWNWTEAELKAWLG</sequence>
<comment type="similarity">
    <text evidence="1">Belongs to the short-chain dehydrogenases/reductases (SDR) family.</text>
</comment>
<evidence type="ECO:0000313" key="3">
    <source>
        <dbReference type="EMBL" id="KAJ3580027.1"/>
    </source>
</evidence>